<proteinExistence type="predicted"/>
<name>A0A336K7G1_CULSO</name>
<feature type="compositionally biased region" description="Basic residues" evidence="1">
    <location>
        <begin position="62"/>
        <end position="72"/>
    </location>
</feature>
<dbReference type="InterPro" id="IPR031961">
    <property type="entry name" value="DUF4780"/>
</dbReference>
<dbReference type="EMBL" id="UFQT01000185">
    <property type="protein sequence ID" value="SSX21276.1"/>
    <property type="molecule type" value="Genomic_DNA"/>
</dbReference>
<accession>A0A336K7G1</accession>
<feature type="compositionally biased region" description="Polar residues" evidence="1">
    <location>
        <begin position="81"/>
        <end position="91"/>
    </location>
</feature>
<dbReference type="EMBL" id="UFQS01000185">
    <property type="protein sequence ID" value="SSX00896.1"/>
    <property type="molecule type" value="Genomic_DNA"/>
</dbReference>
<reference evidence="4" key="2">
    <citation type="submission" date="2018-07" db="EMBL/GenBank/DDBJ databases">
        <authorList>
            <person name="Quirk P.G."/>
            <person name="Krulwich T.A."/>
        </authorList>
    </citation>
    <scope>NUCLEOTIDE SEQUENCE</scope>
</reference>
<dbReference type="VEuPathDB" id="VectorBase:CSON004359"/>
<reference evidence="3" key="1">
    <citation type="submission" date="2018-04" db="EMBL/GenBank/DDBJ databases">
        <authorList>
            <person name="Go L.Y."/>
            <person name="Mitchell J.A."/>
        </authorList>
    </citation>
    <scope>NUCLEOTIDE SEQUENCE</scope>
    <source>
        <tissue evidence="3">Whole organism</tissue>
    </source>
</reference>
<feature type="domain" description="DUF4780" evidence="2">
    <location>
        <begin position="99"/>
        <end position="265"/>
    </location>
</feature>
<sequence length="285" mass="32715">MSYPLPCEILSRSNIPVATSDNLSTKQRISFPCSNHMDDVLNIEVDSDNSLLNQTVIETRKSSKTKGQRRRQNMKDKVTEQKASGSFEASESMQVDEEQVLIVNIEHTNGVLSEADVPLIFRFISNERMNAKEANQQITALIRIKKIFYRNDKIVVVCSDCYTKEWVLKRDFAKIKEVSCRAVIYKLERCSIRVLTHPDGYTTEEFRQQLILSNPGLTIKELSLLPSKPFNNTESLINFMIDTDSVGYFKEKNFIISFDCCQTEVRCDSNKGENKPKKIKIDHVK</sequence>
<gene>
    <name evidence="3" type="primary">CSON004359</name>
</gene>
<evidence type="ECO:0000256" key="1">
    <source>
        <dbReference type="SAM" id="MobiDB-lite"/>
    </source>
</evidence>
<evidence type="ECO:0000313" key="3">
    <source>
        <dbReference type="EMBL" id="SSX00896.1"/>
    </source>
</evidence>
<protein>
    <submittedName>
        <fullName evidence="3">CSON004359 protein</fullName>
    </submittedName>
</protein>
<dbReference type="Pfam" id="PF16012">
    <property type="entry name" value="DUF4780"/>
    <property type="match status" value="1"/>
</dbReference>
<evidence type="ECO:0000313" key="4">
    <source>
        <dbReference type="EMBL" id="SSX21276.1"/>
    </source>
</evidence>
<organism evidence="3">
    <name type="scientific">Culicoides sonorensis</name>
    <name type="common">Biting midge</name>
    <dbReference type="NCBI Taxonomy" id="179676"/>
    <lineage>
        <taxon>Eukaryota</taxon>
        <taxon>Metazoa</taxon>
        <taxon>Ecdysozoa</taxon>
        <taxon>Arthropoda</taxon>
        <taxon>Hexapoda</taxon>
        <taxon>Insecta</taxon>
        <taxon>Pterygota</taxon>
        <taxon>Neoptera</taxon>
        <taxon>Endopterygota</taxon>
        <taxon>Diptera</taxon>
        <taxon>Nematocera</taxon>
        <taxon>Chironomoidea</taxon>
        <taxon>Ceratopogonidae</taxon>
        <taxon>Ceratopogoninae</taxon>
        <taxon>Culicoides</taxon>
        <taxon>Monoculicoides</taxon>
    </lineage>
</organism>
<evidence type="ECO:0000259" key="2">
    <source>
        <dbReference type="Pfam" id="PF16012"/>
    </source>
</evidence>
<dbReference type="AlphaFoldDB" id="A0A336K7G1"/>
<feature type="region of interest" description="Disordered" evidence="1">
    <location>
        <begin position="59"/>
        <end position="91"/>
    </location>
</feature>